<dbReference type="GO" id="GO:0004530">
    <property type="term" value="F:deoxyribonuclease I activity"/>
    <property type="evidence" value="ECO:0007669"/>
    <property type="project" value="TreeGrafter"/>
</dbReference>
<dbReference type="RefSeq" id="XP_066925692.1">
    <property type="nucleotide sequence ID" value="XM_067069591.1"/>
</dbReference>
<comment type="similarity">
    <text evidence="1">Belongs to the DNase I family.</text>
</comment>
<dbReference type="OrthoDB" id="10061407at2759"/>
<dbReference type="PANTHER" id="PTHR11371">
    <property type="entry name" value="DEOXYRIBONUCLEASE"/>
    <property type="match status" value="1"/>
</dbReference>
<dbReference type="InterPro" id="IPR036691">
    <property type="entry name" value="Endo/exonu/phosph_ase_sf"/>
</dbReference>
<proteinExistence type="inferred from homology"/>
<dbReference type="EnsemblMetazoa" id="CLYHEMT000084.1">
    <property type="protein sequence ID" value="CLYHEMP000084.1"/>
    <property type="gene ID" value="CLYHEMG000084"/>
</dbReference>
<dbReference type="AlphaFoldDB" id="A0A7M5UZZ2"/>
<evidence type="ECO:0000259" key="5">
    <source>
        <dbReference type="Pfam" id="PF03372"/>
    </source>
</evidence>
<keyword evidence="7" id="KW-1185">Reference proteome</keyword>
<keyword evidence="4" id="KW-0732">Signal</keyword>
<dbReference type="PANTHER" id="PTHR11371:SF26">
    <property type="entry name" value="DEOXYRIBONUCLEASE"/>
    <property type="match status" value="1"/>
</dbReference>
<sequence>MKFLASLLALCSCTKIQANEDDQNGLDNDQPDGPQSQPIIRDNVTSAKSANINSATIATFSINRFNQKKYENNEVKEYLLKILSRYDFIFIQEVQDESEEFIHLFIEELKGMTGKSYKYKLGKASGRKSKKNQLMFLYRDSLFTLIDHYQYQDNDDKFERQPFIAKFRSNKLEVEEFAVIGVCLHYDSVEAEINHLASVHEEMKNFWGDIPTLIMGNFMTGGSHISKTKLRETALQKDSNYVWFVDNIDTTVLKNKYCYDRIIGYGNITENIQLDSVKAFRFDDEFGLSMDEAKAITDHYPVEVVIGPKVFSNDVEEKPANSFSYAIDNNDLNHIEVDFNDLKISEAEVEGVLSIGSFNVQRFGEKKMNNEFVVKHLYKIMERYDLVLIQEVQDQDLENVPNFVENFRKATNKDYEYKISESLGRKTYKEQYLYIYRRDLMEVFYNDIYDDGDESKGEDTFAREPYIMHIKSHLLPANGIILVGAHIAPKKVAQELEEMVKVHAFIKEKFSEGISVVFMGDFNADGSYLSNRKKEKLTFFKDNDYKWILDEDTDTTLAKNDYTYDRIIIYGQALNEMIIADSAKAFYYDEAFSLTNEEAKDISDHYPVEFKIGKRKSHDEL</sequence>
<dbReference type="Pfam" id="PF03372">
    <property type="entry name" value="Exo_endo_phos"/>
    <property type="match status" value="2"/>
</dbReference>
<evidence type="ECO:0000313" key="6">
    <source>
        <dbReference type="EnsemblMetazoa" id="CLYHEMP000084.1"/>
    </source>
</evidence>
<keyword evidence="3" id="KW-0378">Hydrolase</keyword>
<feature type="signal peptide" evidence="4">
    <location>
        <begin position="1"/>
        <end position="18"/>
    </location>
</feature>
<protein>
    <recommendedName>
        <fullName evidence="5">Endonuclease/exonuclease/phosphatase domain-containing protein</fullName>
    </recommendedName>
</protein>
<evidence type="ECO:0000256" key="2">
    <source>
        <dbReference type="ARBA" id="ARBA00022722"/>
    </source>
</evidence>
<dbReference type="Proteomes" id="UP000594262">
    <property type="component" value="Unplaced"/>
</dbReference>
<feature type="domain" description="Endonuclease/exonuclease/phosphatase" evidence="5">
    <location>
        <begin position="59"/>
        <end position="216"/>
    </location>
</feature>
<dbReference type="SMART" id="SM00476">
    <property type="entry name" value="DNaseIc"/>
    <property type="match status" value="2"/>
</dbReference>
<organism evidence="6 7">
    <name type="scientific">Clytia hemisphaerica</name>
    <dbReference type="NCBI Taxonomy" id="252671"/>
    <lineage>
        <taxon>Eukaryota</taxon>
        <taxon>Metazoa</taxon>
        <taxon>Cnidaria</taxon>
        <taxon>Hydrozoa</taxon>
        <taxon>Hydroidolina</taxon>
        <taxon>Leptothecata</taxon>
        <taxon>Obeliida</taxon>
        <taxon>Clytiidae</taxon>
        <taxon>Clytia</taxon>
    </lineage>
</organism>
<dbReference type="GeneID" id="136813068"/>
<keyword evidence="2" id="KW-0540">Nuclease</keyword>
<dbReference type="PRINTS" id="PR00130">
    <property type="entry name" value="DNASEI"/>
</dbReference>
<evidence type="ECO:0000313" key="7">
    <source>
        <dbReference type="Proteomes" id="UP000594262"/>
    </source>
</evidence>
<dbReference type="InterPro" id="IPR016202">
    <property type="entry name" value="DNase_I"/>
</dbReference>
<evidence type="ECO:0000256" key="4">
    <source>
        <dbReference type="SAM" id="SignalP"/>
    </source>
</evidence>
<evidence type="ECO:0000256" key="1">
    <source>
        <dbReference type="ARBA" id="ARBA00007359"/>
    </source>
</evidence>
<evidence type="ECO:0000256" key="3">
    <source>
        <dbReference type="ARBA" id="ARBA00022801"/>
    </source>
</evidence>
<dbReference type="SUPFAM" id="SSF56219">
    <property type="entry name" value="DNase I-like"/>
    <property type="match status" value="2"/>
</dbReference>
<dbReference type="GO" id="GO:0003677">
    <property type="term" value="F:DNA binding"/>
    <property type="evidence" value="ECO:0007669"/>
    <property type="project" value="TreeGrafter"/>
</dbReference>
<reference evidence="6" key="1">
    <citation type="submission" date="2021-01" db="UniProtKB">
        <authorList>
            <consortium name="EnsemblMetazoa"/>
        </authorList>
    </citation>
    <scope>IDENTIFICATION</scope>
</reference>
<dbReference type="GO" id="GO:0006308">
    <property type="term" value="P:DNA catabolic process"/>
    <property type="evidence" value="ECO:0007669"/>
    <property type="project" value="InterPro"/>
</dbReference>
<feature type="chain" id="PRO_5029516175" description="Endonuclease/exonuclease/phosphatase domain-containing protein" evidence="4">
    <location>
        <begin position="19"/>
        <end position="621"/>
    </location>
</feature>
<accession>A0A7M5UZZ2</accession>
<dbReference type="GO" id="GO:0005634">
    <property type="term" value="C:nucleus"/>
    <property type="evidence" value="ECO:0007669"/>
    <property type="project" value="TreeGrafter"/>
</dbReference>
<feature type="domain" description="Endonuclease/exonuclease/phosphatase" evidence="5">
    <location>
        <begin position="356"/>
        <end position="541"/>
    </location>
</feature>
<dbReference type="Gene3D" id="3.60.10.10">
    <property type="entry name" value="Endonuclease/exonuclease/phosphatase"/>
    <property type="match status" value="2"/>
</dbReference>
<name>A0A7M5UZZ2_9CNID</name>
<dbReference type="InterPro" id="IPR005135">
    <property type="entry name" value="Endo/exonuclease/phosphatase"/>
</dbReference>